<evidence type="ECO:0000313" key="1">
    <source>
        <dbReference type="EMBL" id="QTA84384.1"/>
    </source>
</evidence>
<dbReference type="AlphaFoldDB" id="A0A975BFS3"/>
<dbReference type="KEGG" id="dmm:dnm_003780"/>
<organism evidence="1 2">
    <name type="scientific">Desulfonema magnum</name>
    <dbReference type="NCBI Taxonomy" id="45655"/>
    <lineage>
        <taxon>Bacteria</taxon>
        <taxon>Pseudomonadati</taxon>
        <taxon>Thermodesulfobacteriota</taxon>
        <taxon>Desulfobacteria</taxon>
        <taxon>Desulfobacterales</taxon>
        <taxon>Desulfococcaceae</taxon>
        <taxon>Desulfonema</taxon>
    </lineage>
</organism>
<reference evidence="1" key="1">
    <citation type="journal article" date="2021" name="Microb. Physiol.">
        <title>Proteogenomic Insights into the Physiology of Marine, Sulfate-Reducing, Filamentous Desulfonema limicola and Desulfonema magnum.</title>
        <authorList>
            <person name="Schnaars V."/>
            <person name="Wohlbrand L."/>
            <person name="Scheve S."/>
            <person name="Hinrichs C."/>
            <person name="Reinhardt R."/>
            <person name="Rabus R."/>
        </authorList>
    </citation>
    <scope>NUCLEOTIDE SEQUENCE</scope>
    <source>
        <strain evidence="1">4be13</strain>
    </source>
</reference>
<gene>
    <name evidence="1" type="ORF">dnm_003780</name>
</gene>
<protein>
    <submittedName>
        <fullName evidence="1">Uncharacterized protein</fullName>
    </submittedName>
</protein>
<sequence length="45" mass="4896">MGGTPVREKAGFLCYPAHSPETFRSTDLGKAEICVGKSFSVPEFF</sequence>
<accession>A0A975BFS3</accession>
<dbReference type="Proteomes" id="UP000663722">
    <property type="component" value="Chromosome"/>
</dbReference>
<name>A0A975BFS3_9BACT</name>
<evidence type="ECO:0000313" key="2">
    <source>
        <dbReference type="Proteomes" id="UP000663722"/>
    </source>
</evidence>
<keyword evidence="2" id="KW-1185">Reference proteome</keyword>
<dbReference type="EMBL" id="CP061800">
    <property type="protein sequence ID" value="QTA84384.1"/>
    <property type="molecule type" value="Genomic_DNA"/>
</dbReference>
<proteinExistence type="predicted"/>